<dbReference type="InterPro" id="IPR012338">
    <property type="entry name" value="Beta-lactam/transpept-like"/>
</dbReference>
<feature type="domain" description="Beta-lactamase-related" evidence="2">
    <location>
        <begin position="53"/>
        <end position="346"/>
    </location>
</feature>
<accession>A0A8J3ERJ4</accession>
<keyword evidence="1" id="KW-0812">Transmembrane</keyword>
<dbReference type="Pfam" id="PF00144">
    <property type="entry name" value="Beta-lactamase"/>
    <property type="match status" value="1"/>
</dbReference>
<dbReference type="EMBL" id="BMHA01000004">
    <property type="protein sequence ID" value="GGI05050.1"/>
    <property type="molecule type" value="Genomic_DNA"/>
</dbReference>
<keyword evidence="1" id="KW-1133">Transmembrane helix</keyword>
<reference evidence="3" key="1">
    <citation type="journal article" date="2014" name="Int. J. Syst. Evol. Microbiol.">
        <title>Complete genome sequence of Corynebacterium casei LMG S-19264T (=DSM 44701T), isolated from a smear-ripened cheese.</title>
        <authorList>
            <consortium name="US DOE Joint Genome Institute (JGI-PGF)"/>
            <person name="Walter F."/>
            <person name="Albersmeier A."/>
            <person name="Kalinowski J."/>
            <person name="Ruckert C."/>
        </authorList>
    </citation>
    <scope>NUCLEOTIDE SEQUENCE</scope>
    <source>
        <strain evidence="3">CGMCC 1.14988</strain>
    </source>
</reference>
<feature type="transmembrane region" description="Helical" evidence="1">
    <location>
        <begin position="442"/>
        <end position="461"/>
    </location>
</feature>
<proteinExistence type="predicted"/>
<evidence type="ECO:0000259" key="2">
    <source>
        <dbReference type="Pfam" id="PF00144"/>
    </source>
</evidence>
<evidence type="ECO:0000313" key="3">
    <source>
        <dbReference type="EMBL" id="GGI05050.1"/>
    </source>
</evidence>
<dbReference type="Proteomes" id="UP000650511">
    <property type="component" value="Unassembled WGS sequence"/>
</dbReference>
<organism evidence="3 4">
    <name type="scientific">Egicoccus halophilus</name>
    <dbReference type="NCBI Taxonomy" id="1670830"/>
    <lineage>
        <taxon>Bacteria</taxon>
        <taxon>Bacillati</taxon>
        <taxon>Actinomycetota</taxon>
        <taxon>Nitriliruptoria</taxon>
        <taxon>Egicoccales</taxon>
        <taxon>Egicoccaceae</taxon>
        <taxon>Egicoccus</taxon>
    </lineage>
</organism>
<dbReference type="SUPFAM" id="SSF56601">
    <property type="entry name" value="beta-lactamase/transpeptidase-like"/>
    <property type="match status" value="1"/>
</dbReference>
<dbReference type="AlphaFoldDB" id="A0A8J3ERJ4"/>
<reference evidence="3" key="2">
    <citation type="submission" date="2020-09" db="EMBL/GenBank/DDBJ databases">
        <authorList>
            <person name="Sun Q."/>
            <person name="Zhou Y."/>
        </authorList>
    </citation>
    <scope>NUCLEOTIDE SEQUENCE</scope>
    <source>
        <strain evidence="3">CGMCC 1.14988</strain>
    </source>
</reference>
<keyword evidence="4" id="KW-1185">Reference proteome</keyword>
<evidence type="ECO:0000313" key="4">
    <source>
        <dbReference type="Proteomes" id="UP000650511"/>
    </source>
</evidence>
<comment type="caution">
    <text evidence="3">The sequence shown here is derived from an EMBL/GenBank/DDBJ whole genome shotgun (WGS) entry which is preliminary data.</text>
</comment>
<dbReference type="PANTHER" id="PTHR46825:SF7">
    <property type="entry name" value="D-ALANYL-D-ALANINE CARBOXYPEPTIDASE"/>
    <property type="match status" value="1"/>
</dbReference>
<gene>
    <name evidence="3" type="ORF">GCM10011354_12160</name>
</gene>
<protein>
    <recommendedName>
        <fullName evidence="2">Beta-lactamase-related domain-containing protein</fullName>
    </recommendedName>
</protein>
<feature type="transmembrane region" description="Helical" evidence="1">
    <location>
        <begin position="377"/>
        <end position="397"/>
    </location>
</feature>
<sequence>MPNRTWLRIAAGGLLGLLVGLVLAPSRPVLDAAGATGDARLVEEVLALVGDAPHAGLVAAVVEADGTLHTAGLGTADGERPVDADTPFEAGSVTKAMVGMLLADLVGSDAALDARTPLGQVLPGLAERPAGAITLEELAQHRSGLPVMAPAGPTGFLRVLGSTWLGTDPYGWASGDDLVAAAATSDASGGADPTYSNFGFGLLGTALATSADTELDLLLDERLWTPLGMDDTVRVETDGPLPAGHAHPHRGGDTRVSTWHGEGYLGAGAGIWSTARDLTRLAVSTRDGSAPGAEAAAPRADFGGTSRIGWGWLTTRQDALEVTWHDGGTGGMRSFVGFTDERVAVVLARGDRSVDHVGTGLLGAGAEPPTPVPATQYPLLAVTIGLPLAAAVTLLVVARRRRDAAPGPGPDRLRLVTATMGGATLLVLIWRAGLWGVVPPPWWAVGVGGFGAGLVAAGLRWTTLPRVASGRPALRWAGVAWSAAFLIASVVLVSATLGG</sequence>
<dbReference type="InterPro" id="IPR050491">
    <property type="entry name" value="AmpC-like"/>
</dbReference>
<dbReference type="Gene3D" id="3.40.710.10">
    <property type="entry name" value="DD-peptidase/beta-lactamase superfamily"/>
    <property type="match status" value="1"/>
</dbReference>
<dbReference type="RefSeq" id="WP_130649517.1">
    <property type="nucleotide sequence ID" value="NZ_BMHA01000004.1"/>
</dbReference>
<dbReference type="InterPro" id="IPR001466">
    <property type="entry name" value="Beta-lactam-related"/>
</dbReference>
<evidence type="ECO:0000256" key="1">
    <source>
        <dbReference type="SAM" id="Phobius"/>
    </source>
</evidence>
<dbReference type="PANTHER" id="PTHR46825">
    <property type="entry name" value="D-ALANYL-D-ALANINE-CARBOXYPEPTIDASE/ENDOPEPTIDASE AMPH"/>
    <property type="match status" value="1"/>
</dbReference>
<keyword evidence="1" id="KW-0472">Membrane</keyword>
<name>A0A8J3ERJ4_9ACTN</name>
<feature type="transmembrane region" description="Helical" evidence="1">
    <location>
        <begin position="473"/>
        <end position="497"/>
    </location>
</feature>
<dbReference type="OrthoDB" id="3171327at2"/>
<feature type="transmembrane region" description="Helical" evidence="1">
    <location>
        <begin position="413"/>
        <end position="430"/>
    </location>
</feature>